<organism evidence="1">
    <name type="scientific">marine sediment metagenome</name>
    <dbReference type="NCBI Taxonomy" id="412755"/>
    <lineage>
        <taxon>unclassified sequences</taxon>
        <taxon>metagenomes</taxon>
        <taxon>ecological metagenomes</taxon>
    </lineage>
</organism>
<protein>
    <submittedName>
        <fullName evidence="1">Uncharacterized protein</fullName>
    </submittedName>
</protein>
<dbReference type="EMBL" id="LAZR01048304">
    <property type="protein sequence ID" value="KKK92237.1"/>
    <property type="molecule type" value="Genomic_DNA"/>
</dbReference>
<name>A0A0F8ZEI0_9ZZZZ</name>
<sequence>MSDLSLVTAPTDTPVSMIEAKAHLRETIDDNNAEILLKLKAAADYFQQRIPFPRQSVLPLKATHLFPASLCYFEHLTVYQSRCTDCRS</sequence>
<evidence type="ECO:0000313" key="1">
    <source>
        <dbReference type="EMBL" id="KKK92237.1"/>
    </source>
</evidence>
<accession>A0A0F8ZEI0</accession>
<gene>
    <name evidence="1" type="ORF">LCGC14_2704940</name>
</gene>
<dbReference type="AlphaFoldDB" id="A0A0F8ZEI0"/>
<comment type="caution">
    <text evidence="1">The sequence shown here is derived from an EMBL/GenBank/DDBJ whole genome shotgun (WGS) entry which is preliminary data.</text>
</comment>
<proteinExistence type="predicted"/>
<reference evidence="1" key="1">
    <citation type="journal article" date="2015" name="Nature">
        <title>Complex archaea that bridge the gap between prokaryotes and eukaryotes.</title>
        <authorList>
            <person name="Spang A."/>
            <person name="Saw J.H."/>
            <person name="Jorgensen S.L."/>
            <person name="Zaremba-Niedzwiedzka K."/>
            <person name="Martijn J."/>
            <person name="Lind A.E."/>
            <person name="van Eijk R."/>
            <person name="Schleper C."/>
            <person name="Guy L."/>
            <person name="Ettema T.J."/>
        </authorList>
    </citation>
    <scope>NUCLEOTIDE SEQUENCE</scope>
</reference>